<comment type="subcellular location">
    <subcellularLocation>
        <location evidence="6">Cytoplasm</location>
    </subcellularLocation>
</comment>
<feature type="binding site" evidence="6">
    <location>
        <position position="178"/>
    </location>
    <ligand>
        <name>S-adenosyl-L-methionine</name>
        <dbReference type="ChEBI" id="CHEBI:59789"/>
    </ligand>
</feature>
<dbReference type="CDD" id="cd02440">
    <property type="entry name" value="AdoMet_MTases"/>
    <property type="match status" value="1"/>
</dbReference>
<protein>
    <recommendedName>
        <fullName evidence="6">Ribosomal protein L11 methyltransferase</fullName>
        <shortName evidence="6">L11 Mtase</shortName>
        <ecNumber evidence="6">2.1.1.-</ecNumber>
    </recommendedName>
</protein>
<feature type="binding site" evidence="6">
    <location>
        <position position="131"/>
    </location>
    <ligand>
        <name>S-adenosyl-L-methionine</name>
        <dbReference type="ChEBI" id="CHEBI:59789"/>
    </ligand>
</feature>
<keyword evidence="4 6" id="KW-0808">Transferase</keyword>
<evidence type="ECO:0000256" key="5">
    <source>
        <dbReference type="ARBA" id="ARBA00022691"/>
    </source>
</evidence>
<sequence>MSFRVTVPCTRAQGESIPDAGDAFARCADPPVLVADEPDPHKPDDWLIHAYFEHPPTDREIATLASLGNGDPRIEELGEADWVTMSQAGLQPIRAGRFYVHTPMYRNVPPGTVAFEIDAGLAFGTGQHATTAGCLEALDRLEREGEHFGNIADIGTGTGLLAFAALALWPGARCIATDIDPIAIDVCRENAAINHVRLGHAPGELLLGAADGMDSPLLAARAPFDLIIANILAGPLIELAPGFVDALTPGGAIILAGLLDTQAAAVRAAYESLGAVLGDCGNSEWPVLLFRRADV</sequence>
<evidence type="ECO:0000256" key="6">
    <source>
        <dbReference type="HAMAP-Rule" id="MF_00735"/>
    </source>
</evidence>
<keyword evidence="7" id="KW-0687">Ribonucleoprotein</keyword>
<keyword evidence="5 6" id="KW-0949">S-adenosyl-L-methionine</keyword>
<dbReference type="EC" id="2.1.1.-" evidence="6"/>
<comment type="catalytic activity">
    <reaction evidence="6">
        <text>L-lysyl-[protein] + 3 S-adenosyl-L-methionine = N(6),N(6),N(6)-trimethyl-L-lysyl-[protein] + 3 S-adenosyl-L-homocysteine + 3 H(+)</text>
        <dbReference type="Rhea" id="RHEA:54192"/>
        <dbReference type="Rhea" id="RHEA-COMP:9752"/>
        <dbReference type="Rhea" id="RHEA-COMP:13826"/>
        <dbReference type="ChEBI" id="CHEBI:15378"/>
        <dbReference type="ChEBI" id="CHEBI:29969"/>
        <dbReference type="ChEBI" id="CHEBI:57856"/>
        <dbReference type="ChEBI" id="CHEBI:59789"/>
        <dbReference type="ChEBI" id="CHEBI:61961"/>
    </reaction>
</comment>
<evidence type="ECO:0000256" key="1">
    <source>
        <dbReference type="ARBA" id="ARBA00009741"/>
    </source>
</evidence>
<dbReference type="HAMAP" id="MF_00735">
    <property type="entry name" value="Methyltr_PrmA"/>
    <property type="match status" value="1"/>
</dbReference>
<gene>
    <name evidence="6" type="primary">prmA</name>
    <name evidence="7" type="ORF">LZ538_01445</name>
</gene>
<dbReference type="Proteomes" id="UP001165342">
    <property type="component" value="Unassembled WGS sequence"/>
</dbReference>
<name>A0ABT0RYN4_9SPHN</name>
<evidence type="ECO:0000256" key="3">
    <source>
        <dbReference type="ARBA" id="ARBA00022603"/>
    </source>
</evidence>
<keyword evidence="8" id="KW-1185">Reference proteome</keyword>
<proteinExistence type="inferred from homology"/>
<comment type="caution">
    <text evidence="7">The sequence shown here is derived from an EMBL/GenBank/DDBJ whole genome shotgun (WGS) entry which is preliminary data.</text>
</comment>
<feature type="binding site" evidence="6">
    <location>
        <position position="230"/>
    </location>
    <ligand>
        <name>S-adenosyl-L-methionine</name>
        <dbReference type="ChEBI" id="CHEBI:59789"/>
    </ligand>
</feature>
<evidence type="ECO:0000313" key="7">
    <source>
        <dbReference type="EMBL" id="MCL6728718.1"/>
    </source>
</evidence>
<dbReference type="PANTHER" id="PTHR43648">
    <property type="entry name" value="ELECTRON TRANSFER FLAVOPROTEIN BETA SUBUNIT LYSINE METHYLTRANSFERASE"/>
    <property type="match status" value="1"/>
</dbReference>
<dbReference type="InterPro" id="IPR050078">
    <property type="entry name" value="Ribosomal_L11_MeTrfase_PrmA"/>
</dbReference>
<reference evidence="7" key="1">
    <citation type="submission" date="2022-05" db="EMBL/GenBank/DDBJ databases">
        <authorList>
            <person name="Jo J.-H."/>
            <person name="Im W.-T."/>
        </authorList>
    </citation>
    <scope>NUCLEOTIDE SEQUENCE</scope>
    <source>
        <strain evidence="7">SE220</strain>
    </source>
</reference>
<comment type="similarity">
    <text evidence="1 6">Belongs to the methyltransferase superfamily. PrmA family.</text>
</comment>
<feature type="binding site" evidence="6">
    <location>
        <position position="155"/>
    </location>
    <ligand>
        <name>S-adenosyl-L-methionine</name>
        <dbReference type="ChEBI" id="CHEBI:59789"/>
    </ligand>
</feature>
<dbReference type="GO" id="GO:0005840">
    <property type="term" value="C:ribosome"/>
    <property type="evidence" value="ECO:0007669"/>
    <property type="project" value="UniProtKB-KW"/>
</dbReference>
<keyword evidence="7" id="KW-0689">Ribosomal protein</keyword>
<comment type="function">
    <text evidence="6">Methylates ribosomal protein L11.</text>
</comment>
<evidence type="ECO:0000256" key="4">
    <source>
        <dbReference type="ARBA" id="ARBA00022679"/>
    </source>
</evidence>
<keyword evidence="3 6" id="KW-0489">Methyltransferase</keyword>
<dbReference type="RefSeq" id="WP_249830221.1">
    <property type="nucleotide sequence ID" value="NZ_JAMGBE010000001.1"/>
</dbReference>
<dbReference type="GO" id="GO:0008168">
    <property type="term" value="F:methyltransferase activity"/>
    <property type="evidence" value="ECO:0007669"/>
    <property type="project" value="UniProtKB-KW"/>
</dbReference>
<keyword evidence="2 6" id="KW-0963">Cytoplasm</keyword>
<dbReference type="GO" id="GO:0032259">
    <property type="term" value="P:methylation"/>
    <property type="evidence" value="ECO:0007669"/>
    <property type="project" value="UniProtKB-KW"/>
</dbReference>
<dbReference type="Pfam" id="PF06325">
    <property type="entry name" value="PrmA"/>
    <property type="match status" value="1"/>
</dbReference>
<dbReference type="SUPFAM" id="SSF53335">
    <property type="entry name" value="S-adenosyl-L-methionine-dependent methyltransferases"/>
    <property type="match status" value="1"/>
</dbReference>
<organism evidence="7 8">
    <name type="scientific">Sphingomonas hankyongi</name>
    <dbReference type="NCBI Taxonomy" id="2908209"/>
    <lineage>
        <taxon>Bacteria</taxon>
        <taxon>Pseudomonadati</taxon>
        <taxon>Pseudomonadota</taxon>
        <taxon>Alphaproteobacteria</taxon>
        <taxon>Sphingomonadales</taxon>
        <taxon>Sphingomonadaceae</taxon>
        <taxon>Sphingomonas</taxon>
    </lineage>
</organism>
<evidence type="ECO:0000313" key="8">
    <source>
        <dbReference type="Proteomes" id="UP001165342"/>
    </source>
</evidence>
<dbReference type="InterPro" id="IPR029063">
    <property type="entry name" value="SAM-dependent_MTases_sf"/>
</dbReference>
<accession>A0ABT0RYN4</accession>
<dbReference type="EMBL" id="JAMGBE010000001">
    <property type="protein sequence ID" value="MCL6728718.1"/>
    <property type="molecule type" value="Genomic_DNA"/>
</dbReference>
<dbReference type="PANTHER" id="PTHR43648:SF1">
    <property type="entry name" value="ELECTRON TRANSFER FLAVOPROTEIN BETA SUBUNIT LYSINE METHYLTRANSFERASE"/>
    <property type="match status" value="1"/>
</dbReference>
<dbReference type="InterPro" id="IPR004498">
    <property type="entry name" value="Ribosomal_PrmA_MeTrfase"/>
</dbReference>
<dbReference type="Gene3D" id="3.40.50.150">
    <property type="entry name" value="Vaccinia Virus protein VP39"/>
    <property type="match status" value="1"/>
</dbReference>
<evidence type="ECO:0000256" key="2">
    <source>
        <dbReference type="ARBA" id="ARBA00022490"/>
    </source>
</evidence>